<comment type="caution">
    <text evidence="3">The sequence shown here is derived from an EMBL/GenBank/DDBJ whole genome shotgun (WGS) entry which is preliminary data.</text>
</comment>
<evidence type="ECO:0000313" key="3">
    <source>
        <dbReference type="EMBL" id="GGF38078.1"/>
    </source>
</evidence>
<dbReference type="AlphaFoldDB" id="A0A917BGE4"/>
<sequence>MRRAIATALTVPTLLLAACSDGDDGGTTPPPASSTSSTSDGTAVTVDPPSTDGATQTADDTAATGGPTGDATASTAAPSDGEGGEAEGGEEGQAAADVAQAFFVAYIQADPDACDLLLSFSDPSVPMADAEDDLEVCREVLPAAVSGEVDAQQVDAQEQAEILEATQIRGAAVDGDSAVVDRDNLSELLQDVLGDEVIALRKVDGTWYVDLDRSFQTTAP</sequence>
<feature type="compositionally biased region" description="Low complexity" evidence="1">
    <location>
        <begin position="33"/>
        <end position="80"/>
    </location>
</feature>
<accession>A0A917BGE4</accession>
<gene>
    <name evidence="3" type="ORF">GCM10011366_02050</name>
</gene>
<dbReference type="PROSITE" id="PS51257">
    <property type="entry name" value="PROKAR_LIPOPROTEIN"/>
    <property type="match status" value="1"/>
</dbReference>
<keyword evidence="2" id="KW-0732">Signal</keyword>
<reference evidence="3" key="2">
    <citation type="submission" date="2020-09" db="EMBL/GenBank/DDBJ databases">
        <authorList>
            <person name="Sun Q."/>
            <person name="Zhou Y."/>
        </authorList>
    </citation>
    <scope>NUCLEOTIDE SEQUENCE</scope>
    <source>
        <strain evidence="3">CGMCC 1.12160</strain>
    </source>
</reference>
<evidence type="ECO:0008006" key="5">
    <source>
        <dbReference type="Google" id="ProtNLM"/>
    </source>
</evidence>
<protein>
    <recommendedName>
        <fullName evidence="5">DUF4878 domain-containing protein</fullName>
    </recommendedName>
</protein>
<feature type="region of interest" description="Disordered" evidence="1">
    <location>
        <begin position="20"/>
        <end position="94"/>
    </location>
</feature>
<evidence type="ECO:0000313" key="4">
    <source>
        <dbReference type="Proteomes" id="UP000605670"/>
    </source>
</evidence>
<dbReference type="RefSeq" id="WP_188427769.1">
    <property type="nucleotide sequence ID" value="NZ_BAABKH010000010.1"/>
</dbReference>
<feature type="signal peptide" evidence="2">
    <location>
        <begin position="1"/>
        <end position="17"/>
    </location>
</feature>
<organism evidence="3 4">
    <name type="scientific">Ornithinimicrobium tianjinense</name>
    <dbReference type="NCBI Taxonomy" id="1195761"/>
    <lineage>
        <taxon>Bacteria</taxon>
        <taxon>Bacillati</taxon>
        <taxon>Actinomycetota</taxon>
        <taxon>Actinomycetes</taxon>
        <taxon>Micrococcales</taxon>
        <taxon>Ornithinimicrobiaceae</taxon>
        <taxon>Ornithinimicrobium</taxon>
    </lineage>
</organism>
<evidence type="ECO:0000256" key="2">
    <source>
        <dbReference type="SAM" id="SignalP"/>
    </source>
</evidence>
<dbReference type="Proteomes" id="UP000605670">
    <property type="component" value="Unassembled WGS sequence"/>
</dbReference>
<feature type="chain" id="PRO_5038897571" description="DUF4878 domain-containing protein" evidence="2">
    <location>
        <begin position="18"/>
        <end position="220"/>
    </location>
</feature>
<proteinExistence type="predicted"/>
<evidence type="ECO:0000256" key="1">
    <source>
        <dbReference type="SAM" id="MobiDB-lite"/>
    </source>
</evidence>
<dbReference type="EMBL" id="BMEM01000001">
    <property type="protein sequence ID" value="GGF38078.1"/>
    <property type="molecule type" value="Genomic_DNA"/>
</dbReference>
<name>A0A917BGE4_9MICO</name>
<reference evidence="3" key="1">
    <citation type="journal article" date="2014" name="Int. J. Syst. Evol. Microbiol.">
        <title>Complete genome sequence of Corynebacterium casei LMG S-19264T (=DSM 44701T), isolated from a smear-ripened cheese.</title>
        <authorList>
            <consortium name="US DOE Joint Genome Institute (JGI-PGF)"/>
            <person name="Walter F."/>
            <person name="Albersmeier A."/>
            <person name="Kalinowski J."/>
            <person name="Ruckert C."/>
        </authorList>
    </citation>
    <scope>NUCLEOTIDE SEQUENCE</scope>
    <source>
        <strain evidence="3">CGMCC 1.12160</strain>
    </source>
</reference>
<keyword evidence="4" id="KW-1185">Reference proteome</keyword>